<evidence type="ECO:0000313" key="1">
    <source>
        <dbReference type="EMBL" id="KAF9602969.1"/>
    </source>
</evidence>
<dbReference type="Proteomes" id="UP000631114">
    <property type="component" value="Unassembled WGS sequence"/>
</dbReference>
<evidence type="ECO:0000313" key="2">
    <source>
        <dbReference type="Proteomes" id="UP000631114"/>
    </source>
</evidence>
<sequence>MLLISKKNDRRPKTMCFPAGKEGWAEVGTKILFLLDFSHSRNIGGREANYQTSVQRQSQPPIVSVHGRNRAWETSTPFVRISSNCTVINSSWWSSTVLCTISRGVPDWSWVKQKILLVFTGAGFSTMEDGGAIVLFNREEEANKLAKMLH</sequence>
<gene>
    <name evidence="1" type="ORF">IFM89_032972</name>
</gene>
<dbReference type="AlphaFoldDB" id="A0A835HP48"/>
<comment type="caution">
    <text evidence="1">The sequence shown here is derived from an EMBL/GenBank/DDBJ whole genome shotgun (WGS) entry which is preliminary data.</text>
</comment>
<reference evidence="1 2" key="1">
    <citation type="submission" date="2020-10" db="EMBL/GenBank/DDBJ databases">
        <title>The Coptis chinensis genome and diversification of protoberbering-type alkaloids.</title>
        <authorList>
            <person name="Wang B."/>
            <person name="Shu S."/>
            <person name="Song C."/>
            <person name="Liu Y."/>
        </authorList>
    </citation>
    <scope>NUCLEOTIDE SEQUENCE [LARGE SCALE GENOMIC DNA]</scope>
    <source>
        <strain evidence="1">HL-2020</strain>
        <tissue evidence="1">Leaf</tissue>
    </source>
</reference>
<dbReference type="EMBL" id="JADFTS010000006">
    <property type="protein sequence ID" value="KAF9602969.1"/>
    <property type="molecule type" value="Genomic_DNA"/>
</dbReference>
<accession>A0A835HP48</accession>
<organism evidence="1 2">
    <name type="scientific">Coptis chinensis</name>
    <dbReference type="NCBI Taxonomy" id="261450"/>
    <lineage>
        <taxon>Eukaryota</taxon>
        <taxon>Viridiplantae</taxon>
        <taxon>Streptophyta</taxon>
        <taxon>Embryophyta</taxon>
        <taxon>Tracheophyta</taxon>
        <taxon>Spermatophyta</taxon>
        <taxon>Magnoliopsida</taxon>
        <taxon>Ranunculales</taxon>
        <taxon>Ranunculaceae</taxon>
        <taxon>Coptidoideae</taxon>
        <taxon>Coptis</taxon>
    </lineage>
</organism>
<protein>
    <submittedName>
        <fullName evidence="1">Uncharacterized protein</fullName>
    </submittedName>
</protein>
<dbReference type="OrthoDB" id="2005407at2759"/>
<proteinExistence type="predicted"/>
<keyword evidence="2" id="KW-1185">Reference proteome</keyword>
<name>A0A835HP48_9MAGN</name>